<proteinExistence type="predicted"/>
<dbReference type="PROSITE" id="PS50893">
    <property type="entry name" value="ABC_TRANSPORTER_2"/>
    <property type="match status" value="1"/>
</dbReference>
<evidence type="ECO:0000313" key="12">
    <source>
        <dbReference type="EMBL" id="SDE06737.1"/>
    </source>
</evidence>
<dbReference type="EMBL" id="FNAQ01000003">
    <property type="protein sequence ID" value="SDE06737.1"/>
    <property type="molecule type" value="Genomic_DNA"/>
</dbReference>
<dbReference type="Proteomes" id="UP000243205">
    <property type="component" value="Unassembled WGS sequence"/>
</dbReference>
<evidence type="ECO:0000256" key="4">
    <source>
        <dbReference type="ARBA" id="ARBA00022519"/>
    </source>
</evidence>
<keyword evidence="2" id="KW-1003">Cell membrane</keyword>
<dbReference type="SMART" id="SM00382">
    <property type="entry name" value="AAA"/>
    <property type="match status" value="1"/>
</dbReference>
<dbReference type="NCBIfam" id="TIGR02142">
    <property type="entry name" value="modC_ABC"/>
    <property type="match status" value="1"/>
</dbReference>
<keyword evidence="8" id="KW-0472">Membrane</keyword>
<keyword evidence="5" id="KW-0547">Nucleotide-binding</keyword>
<dbReference type="SUPFAM" id="SSF52540">
    <property type="entry name" value="P-loop containing nucleoside triphosphate hydrolases"/>
    <property type="match status" value="1"/>
</dbReference>
<keyword evidence="1" id="KW-0813">Transport</keyword>
<dbReference type="InterPro" id="IPR050334">
    <property type="entry name" value="Molybdenum_import_ModC"/>
</dbReference>
<dbReference type="InterPro" id="IPR003439">
    <property type="entry name" value="ABC_transporter-like_ATP-bd"/>
</dbReference>
<dbReference type="STRING" id="57664.SAMN05661003_103154"/>
<evidence type="ECO:0000259" key="10">
    <source>
        <dbReference type="PROSITE" id="PS50893"/>
    </source>
</evidence>
<dbReference type="RefSeq" id="WP_092076760.1">
    <property type="nucleotide sequence ID" value="NZ_FNAQ01000003.1"/>
</dbReference>
<accession>A0A1G6ZWW0</accession>
<feature type="domain" description="ABC transporter" evidence="10">
    <location>
        <begin position="1"/>
        <end position="233"/>
    </location>
</feature>
<dbReference type="GO" id="GO:0015098">
    <property type="term" value="F:molybdate ion transmembrane transporter activity"/>
    <property type="evidence" value="ECO:0007669"/>
    <property type="project" value="InterPro"/>
</dbReference>
<dbReference type="InterPro" id="IPR008995">
    <property type="entry name" value="Mo/tungstate-bd_C_term_dom"/>
</dbReference>
<evidence type="ECO:0000256" key="7">
    <source>
        <dbReference type="ARBA" id="ARBA00022967"/>
    </source>
</evidence>
<dbReference type="PROSITE" id="PS00211">
    <property type="entry name" value="ABC_TRANSPORTER_1"/>
    <property type="match status" value="1"/>
</dbReference>
<keyword evidence="13" id="KW-1185">Reference proteome</keyword>
<evidence type="ECO:0000256" key="1">
    <source>
        <dbReference type="ARBA" id="ARBA00022448"/>
    </source>
</evidence>
<dbReference type="GO" id="GO:0016887">
    <property type="term" value="F:ATP hydrolysis activity"/>
    <property type="evidence" value="ECO:0007669"/>
    <property type="project" value="InterPro"/>
</dbReference>
<evidence type="ECO:0000256" key="8">
    <source>
        <dbReference type="ARBA" id="ARBA00023136"/>
    </source>
</evidence>
<evidence type="ECO:0000256" key="2">
    <source>
        <dbReference type="ARBA" id="ARBA00022475"/>
    </source>
</evidence>
<gene>
    <name evidence="12" type="ORF">SAMN05661003_103154</name>
</gene>
<dbReference type="GO" id="GO:0140359">
    <property type="term" value="F:ABC-type transporter activity"/>
    <property type="evidence" value="ECO:0007669"/>
    <property type="project" value="InterPro"/>
</dbReference>
<feature type="domain" description="Mop" evidence="11">
    <location>
        <begin position="286"/>
        <end position="351"/>
    </location>
</feature>
<sequence>MKLQLEVEKRQGAFSLQLACCLNQPRSGLFGPSGSGKSSLLQLLAGLHRPDHGHICLNDRVLFDSAAGIDLSPQQRRIGLVFQQGLLFPHLSARRNLLYGYHRTPPQRRQLEVRQLVDLLQLGPLLDRSVRQLSGGERQRLALGRSLLACPDLLLLDEPLSGLDDTLKYQILPYLQQLFGRIGVPVLLTSHVLGEMRLLTDEVVELRQGRLHSQGPVDALARRQLGSHPDGYLNLLSLERLDSHRGLYRYRWGRHHFSLLAGSAAPAALFGLSSKDITLFKRHPEASSARNLLAGRVERLFEVDNRVGVELDCDGQRLIAQVVNDAVAELHLRPGQQLTAAIKASAFRRLHDLIAATDDTNWPA</sequence>
<dbReference type="InterPro" id="IPR027417">
    <property type="entry name" value="P-loop_NTPase"/>
</dbReference>
<reference evidence="13" key="1">
    <citation type="submission" date="2016-10" db="EMBL/GenBank/DDBJ databases">
        <authorList>
            <person name="Varghese N."/>
            <person name="Submissions S."/>
        </authorList>
    </citation>
    <scope>NUCLEOTIDE SEQUENCE [LARGE SCALE GENOMIC DNA]</scope>
    <source>
        <strain evidence="13">DSM 8987</strain>
    </source>
</reference>
<dbReference type="PANTHER" id="PTHR43514">
    <property type="entry name" value="ABC TRANSPORTER I FAMILY MEMBER 10"/>
    <property type="match status" value="1"/>
</dbReference>
<dbReference type="Pfam" id="PF03459">
    <property type="entry name" value="TOBE"/>
    <property type="match status" value="1"/>
</dbReference>
<dbReference type="PROSITE" id="PS51866">
    <property type="entry name" value="MOP"/>
    <property type="match status" value="1"/>
</dbReference>
<dbReference type="InterPro" id="IPR003593">
    <property type="entry name" value="AAA+_ATPase"/>
</dbReference>
<dbReference type="InterPro" id="IPR017871">
    <property type="entry name" value="ABC_transporter-like_CS"/>
</dbReference>
<keyword evidence="3 9" id="KW-0500">Molybdenum</keyword>
<organism evidence="12 13">
    <name type="scientific">Desulfuromonas thiophila</name>
    <dbReference type="NCBI Taxonomy" id="57664"/>
    <lineage>
        <taxon>Bacteria</taxon>
        <taxon>Pseudomonadati</taxon>
        <taxon>Thermodesulfobacteriota</taxon>
        <taxon>Desulfuromonadia</taxon>
        <taxon>Desulfuromonadales</taxon>
        <taxon>Desulfuromonadaceae</taxon>
        <taxon>Desulfuromonas</taxon>
    </lineage>
</organism>
<evidence type="ECO:0000256" key="5">
    <source>
        <dbReference type="ARBA" id="ARBA00022741"/>
    </source>
</evidence>
<keyword evidence="4" id="KW-0997">Cell inner membrane</keyword>
<evidence type="ECO:0000259" key="11">
    <source>
        <dbReference type="PROSITE" id="PS51866"/>
    </source>
</evidence>
<dbReference type="SUPFAM" id="SSF50331">
    <property type="entry name" value="MOP-like"/>
    <property type="match status" value="1"/>
</dbReference>
<evidence type="ECO:0000256" key="9">
    <source>
        <dbReference type="PROSITE-ProRule" id="PRU01213"/>
    </source>
</evidence>
<dbReference type="Pfam" id="PF00005">
    <property type="entry name" value="ABC_tran"/>
    <property type="match status" value="1"/>
</dbReference>
<evidence type="ECO:0000313" key="13">
    <source>
        <dbReference type="Proteomes" id="UP000243205"/>
    </source>
</evidence>
<dbReference type="AlphaFoldDB" id="A0A1G6ZWW0"/>
<dbReference type="OrthoDB" id="9809450at2"/>
<name>A0A1G6ZWW0_9BACT</name>
<dbReference type="GO" id="GO:0005524">
    <property type="term" value="F:ATP binding"/>
    <property type="evidence" value="ECO:0007669"/>
    <property type="project" value="UniProtKB-KW"/>
</dbReference>
<dbReference type="InterPro" id="IPR005116">
    <property type="entry name" value="Transp-assoc_OB_typ1"/>
</dbReference>
<dbReference type="GO" id="GO:0016020">
    <property type="term" value="C:membrane"/>
    <property type="evidence" value="ECO:0007669"/>
    <property type="project" value="InterPro"/>
</dbReference>
<dbReference type="Gene3D" id="2.40.50.100">
    <property type="match status" value="1"/>
</dbReference>
<evidence type="ECO:0000256" key="3">
    <source>
        <dbReference type="ARBA" id="ARBA00022505"/>
    </source>
</evidence>
<protein>
    <submittedName>
        <fullName evidence="12">Molybdate transport system ATP-binding protein</fullName>
    </submittedName>
</protein>
<keyword evidence="7" id="KW-1278">Translocase</keyword>
<keyword evidence="6 12" id="KW-0067">ATP-binding</keyword>
<dbReference type="InterPro" id="IPR004606">
    <property type="entry name" value="Mop_domain"/>
</dbReference>
<dbReference type="Gene3D" id="3.40.50.300">
    <property type="entry name" value="P-loop containing nucleotide triphosphate hydrolases"/>
    <property type="match status" value="1"/>
</dbReference>
<dbReference type="InterPro" id="IPR011868">
    <property type="entry name" value="ModC_ABC_ATP-bd"/>
</dbReference>
<dbReference type="PANTHER" id="PTHR43514:SF4">
    <property type="entry name" value="ABC TRANSPORTER I FAMILY MEMBER 10"/>
    <property type="match status" value="1"/>
</dbReference>
<evidence type="ECO:0000256" key="6">
    <source>
        <dbReference type="ARBA" id="ARBA00022840"/>
    </source>
</evidence>